<gene>
    <name evidence="3" type="ORF">SARC_00829</name>
</gene>
<evidence type="ECO:0000256" key="2">
    <source>
        <dbReference type="ARBA" id="ARBA00022737"/>
    </source>
</evidence>
<dbReference type="InterPro" id="IPR006597">
    <property type="entry name" value="Sel1-like"/>
</dbReference>
<dbReference type="eggNOG" id="KOG4014">
    <property type="taxonomic scope" value="Eukaryota"/>
</dbReference>
<reference evidence="3 4" key="1">
    <citation type="submission" date="2011-02" db="EMBL/GenBank/DDBJ databases">
        <title>The Genome Sequence of Sphaeroforma arctica JP610.</title>
        <authorList>
            <consortium name="The Broad Institute Genome Sequencing Platform"/>
            <person name="Russ C."/>
            <person name="Cuomo C."/>
            <person name="Young S.K."/>
            <person name="Zeng Q."/>
            <person name="Gargeya S."/>
            <person name="Alvarado L."/>
            <person name="Berlin A."/>
            <person name="Chapman S.B."/>
            <person name="Chen Z."/>
            <person name="Freedman E."/>
            <person name="Gellesch M."/>
            <person name="Goldberg J."/>
            <person name="Griggs A."/>
            <person name="Gujja S."/>
            <person name="Heilman E."/>
            <person name="Heiman D."/>
            <person name="Howarth C."/>
            <person name="Mehta T."/>
            <person name="Neiman D."/>
            <person name="Pearson M."/>
            <person name="Roberts A."/>
            <person name="Saif S."/>
            <person name="Shea T."/>
            <person name="Shenoy N."/>
            <person name="Sisk P."/>
            <person name="Stolte C."/>
            <person name="Sykes S."/>
            <person name="White J."/>
            <person name="Yandava C."/>
            <person name="Burger G."/>
            <person name="Gray M.W."/>
            <person name="Holland P.W.H."/>
            <person name="King N."/>
            <person name="Lang F.B.F."/>
            <person name="Roger A.J."/>
            <person name="Ruiz-Trillo I."/>
            <person name="Haas B."/>
            <person name="Nusbaum C."/>
            <person name="Birren B."/>
        </authorList>
    </citation>
    <scope>NUCLEOTIDE SEQUENCE [LARGE SCALE GENOMIC DNA]</scope>
    <source>
        <strain evidence="3 4">JP610</strain>
    </source>
</reference>
<dbReference type="InterPro" id="IPR011990">
    <property type="entry name" value="TPR-like_helical_dom_sf"/>
</dbReference>
<dbReference type="Pfam" id="PF08238">
    <property type="entry name" value="Sel1"/>
    <property type="match status" value="2"/>
</dbReference>
<dbReference type="InterPro" id="IPR040239">
    <property type="entry name" value="HcpB-like"/>
</dbReference>
<dbReference type="PANTHER" id="PTHR13891:SF1">
    <property type="entry name" value="CYTOCHROME C OXIDASE ASSEMBLY FACTOR 7"/>
    <property type="match status" value="1"/>
</dbReference>
<dbReference type="GO" id="GO:0005758">
    <property type="term" value="C:mitochondrial intermembrane space"/>
    <property type="evidence" value="ECO:0007669"/>
    <property type="project" value="TreeGrafter"/>
</dbReference>
<evidence type="ECO:0008006" key="5">
    <source>
        <dbReference type="Google" id="ProtNLM"/>
    </source>
</evidence>
<dbReference type="STRING" id="667725.A0A0L0GDN0"/>
<dbReference type="EMBL" id="KQ241625">
    <property type="protein sequence ID" value="KNC87019.1"/>
    <property type="molecule type" value="Genomic_DNA"/>
</dbReference>
<name>A0A0L0GDN0_9EUKA</name>
<sequence>MAYKSKGEDKKPRDLRKAEKFFTKGCDAGDGRSCFNLSTLYLTGGLEDSKGNEIIQDMGKAFELSAKACDLGSKYGCVNAARMVMTTAVEGGDALAEEFQEKANVLHKKV</sequence>
<dbReference type="OrthoDB" id="272077at2759"/>
<evidence type="ECO:0000256" key="1">
    <source>
        <dbReference type="ARBA" id="ARBA00008486"/>
    </source>
</evidence>
<evidence type="ECO:0000313" key="3">
    <source>
        <dbReference type="EMBL" id="KNC87019.1"/>
    </source>
</evidence>
<dbReference type="AlphaFoldDB" id="A0A0L0GDN0"/>
<proteinExistence type="inferred from homology"/>
<dbReference type="GeneID" id="25901333"/>
<organism evidence="3 4">
    <name type="scientific">Sphaeroforma arctica JP610</name>
    <dbReference type="NCBI Taxonomy" id="667725"/>
    <lineage>
        <taxon>Eukaryota</taxon>
        <taxon>Ichthyosporea</taxon>
        <taxon>Ichthyophonida</taxon>
        <taxon>Sphaeroforma</taxon>
    </lineage>
</organism>
<keyword evidence="2" id="KW-0677">Repeat</keyword>
<keyword evidence="4" id="KW-1185">Reference proteome</keyword>
<dbReference type="Gene3D" id="1.25.40.10">
    <property type="entry name" value="Tetratricopeptide repeat domain"/>
    <property type="match status" value="1"/>
</dbReference>
<evidence type="ECO:0000313" key="4">
    <source>
        <dbReference type="Proteomes" id="UP000054560"/>
    </source>
</evidence>
<dbReference type="PANTHER" id="PTHR13891">
    <property type="entry name" value="CYTOCHROME C OXIDASE ASSEMBLY FACTOR 7"/>
    <property type="match status" value="1"/>
</dbReference>
<comment type="similarity">
    <text evidence="1">Belongs to the hcp beta-lactamase family.</text>
</comment>
<accession>A0A0L0GDN0</accession>
<protein>
    <recommendedName>
        <fullName evidence="5">Beta-lactamase</fullName>
    </recommendedName>
</protein>
<dbReference type="SUPFAM" id="SSF81901">
    <property type="entry name" value="HCP-like"/>
    <property type="match status" value="1"/>
</dbReference>
<dbReference type="Proteomes" id="UP000054560">
    <property type="component" value="Unassembled WGS sequence"/>
</dbReference>
<dbReference type="RefSeq" id="XP_014160921.1">
    <property type="nucleotide sequence ID" value="XM_014305446.1"/>
</dbReference>